<dbReference type="EMBL" id="BMAW01101363">
    <property type="protein sequence ID" value="GFS99140.1"/>
    <property type="molecule type" value="Genomic_DNA"/>
</dbReference>
<reference evidence="1" key="1">
    <citation type="submission" date="2020-08" db="EMBL/GenBank/DDBJ databases">
        <title>Multicomponent nature underlies the extraordinary mechanical properties of spider dragline silk.</title>
        <authorList>
            <person name="Kono N."/>
            <person name="Nakamura H."/>
            <person name="Mori M."/>
            <person name="Yoshida Y."/>
            <person name="Ohtoshi R."/>
            <person name="Malay A.D."/>
            <person name="Moran D.A.P."/>
            <person name="Tomita M."/>
            <person name="Numata K."/>
            <person name="Arakawa K."/>
        </authorList>
    </citation>
    <scope>NUCLEOTIDE SEQUENCE</scope>
</reference>
<dbReference type="OrthoDB" id="6467469at2759"/>
<dbReference type="Proteomes" id="UP000887013">
    <property type="component" value="Unassembled WGS sequence"/>
</dbReference>
<gene>
    <name evidence="1" type="ORF">NPIL_448441</name>
</gene>
<protein>
    <submittedName>
        <fullName evidence="1">Uncharacterized protein</fullName>
    </submittedName>
</protein>
<keyword evidence="2" id="KW-1185">Reference proteome</keyword>
<evidence type="ECO:0000313" key="1">
    <source>
        <dbReference type="EMBL" id="GFS99140.1"/>
    </source>
</evidence>
<proteinExistence type="predicted"/>
<sequence>MDFLTCINNAYSEHLNKSELLSRIERLHDIFKDFDQYDAALPDKQSEIKDLEDKYFDIKAKYQSAIDALNSSLTTVVQTSRILA</sequence>
<evidence type="ECO:0000313" key="2">
    <source>
        <dbReference type="Proteomes" id="UP000887013"/>
    </source>
</evidence>
<accession>A0A8X6N8D8</accession>
<dbReference type="AlphaFoldDB" id="A0A8X6N8D8"/>
<name>A0A8X6N8D8_NEPPI</name>
<organism evidence="1 2">
    <name type="scientific">Nephila pilipes</name>
    <name type="common">Giant wood spider</name>
    <name type="synonym">Nephila maculata</name>
    <dbReference type="NCBI Taxonomy" id="299642"/>
    <lineage>
        <taxon>Eukaryota</taxon>
        <taxon>Metazoa</taxon>
        <taxon>Ecdysozoa</taxon>
        <taxon>Arthropoda</taxon>
        <taxon>Chelicerata</taxon>
        <taxon>Arachnida</taxon>
        <taxon>Araneae</taxon>
        <taxon>Araneomorphae</taxon>
        <taxon>Entelegynae</taxon>
        <taxon>Araneoidea</taxon>
        <taxon>Nephilidae</taxon>
        <taxon>Nephila</taxon>
    </lineage>
</organism>
<comment type="caution">
    <text evidence="1">The sequence shown here is derived from an EMBL/GenBank/DDBJ whole genome shotgun (WGS) entry which is preliminary data.</text>
</comment>